<name>A0A1G5W679_9BACT</name>
<evidence type="ECO:0000256" key="2">
    <source>
        <dbReference type="ARBA" id="ARBA00022679"/>
    </source>
</evidence>
<evidence type="ECO:0000256" key="3">
    <source>
        <dbReference type="ARBA" id="ARBA00022777"/>
    </source>
</evidence>
<evidence type="ECO:0000313" key="6">
    <source>
        <dbReference type="EMBL" id="SDA53444.1"/>
    </source>
</evidence>
<evidence type="ECO:0000259" key="4">
    <source>
        <dbReference type="Pfam" id="PF07804"/>
    </source>
</evidence>
<evidence type="ECO:0000313" key="7">
    <source>
        <dbReference type="Proteomes" id="UP000198756"/>
    </source>
</evidence>
<dbReference type="InterPro" id="IPR052028">
    <property type="entry name" value="HipA_Ser/Thr_kinase"/>
</dbReference>
<dbReference type="PANTHER" id="PTHR37419">
    <property type="entry name" value="SERINE/THREONINE-PROTEIN KINASE TOXIN HIPA"/>
    <property type="match status" value="1"/>
</dbReference>
<dbReference type="EMBL" id="FMXE01000005">
    <property type="protein sequence ID" value="SDA53444.1"/>
    <property type="molecule type" value="Genomic_DNA"/>
</dbReference>
<dbReference type="PANTHER" id="PTHR37419:SF8">
    <property type="entry name" value="TOXIN YJJJ"/>
    <property type="match status" value="1"/>
</dbReference>
<feature type="domain" description="HipA N-terminal subdomain 1" evidence="5">
    <location>
        <begin position="6"/>
        <end position="124"/>
    </location>
</feature>
<dbReference type="Proteomes" id="UP000198756">
    <property type="component" value="Unassembled WGS sequence"/>
</dbReference>
<dbReference type="Pfam" id="PF07804">
    <property type="entry name" value="HipA_C"/>
    <property type="match status" value="1"/>
</dbReference>
<dbReference type="GO" id="GO:0005829">
    <property type="term" value="C:cytosol"/>
    <property type="evidence" value="ECO:0007669"/>
    <property type="project" value="TreeGrafter"/>
</dbReference>
<proteinExistence type="inferred from homology"/>
<dbReference type="STRING" id="279824.SAMN03080617_00945"/>
<protein>
    <submittedName>
        <fullName evidence="6">Serine/threonine-protein kinase HipA</fullName>
    </submittedName>
</protein>
<evidence type="ECO:0000256" key="1">
    <source>
        <dbReference type="ARBA" id="ARBA00010164"/>
    </source>
</evidence>
<dbReference type="RefSeq" id="WP_092728782.1">
    <property type="nucleotide sequence ID" value="NZ_FMXE01000005.1"/>
</dbReference>
<comment type="similarity">
    <text evidence="1">Belongs to the HipA Ser/Thr kinase family.</text>
</comment>
<accession>A0A1G5W679</accession>
<feature type="domain" description="HipA-like C-terminal" evidence="4">
    <location>
        <begin position="177"/>
        <end position="396"/>
    </location>
</feature>
<sequence>MVIAAEVWIWDKLAGAVLWDESQQLASFEFDGDFLNSGWDIAPITMPLSQGKRLHSFPEIRRGRSDSFDTFKGLPGLLADMLPDKYGNQLINAWLVQNGRPTDSLNPVELLCFIGRRGVGALEIKPSLRTEMAKATDLEIDSLVGMANKILNSREDFRTDLSKEEEAALTDILKIGTSAGGARAKAVIAFNPKTGEVKSGQVEAPKGFSHWLIKFDGVTDTQFGTSAGYGRVEMAYYLMAQAAGIQMNECRLLEENGRAHFMTKRFDRRDDGGKIHMQSLCGLRHFDFNQVGVYSYEQVFETMRMLRLPYPDAEQLFVRMVFNVLARNCDDHTKNFAFLMDQSGKWSLSPGYDICHAYRPGSMWVSAQSLMVNGKREGISDDDFLEVARKMNIKKPLEKIESVKNPIRLWREFANQVEVEEKLRDSIQATLLI</sequence>
<reference evidence="7" key="1">
    <citation type="submission" date="2016-10" db="EMBL/GenBank/DDBJ databases">
        <authorList>
            <person name="Varghese N."/>
            <person name="Submissions S."/>
        </authorList>
    </citation>
    <scope>NUCLEOTIDE SEQUENCE [LARGE SCALE GENOMIC DNA]</scope>
    <source>
        <strain evidence="7">DSM 22703</strain>
    </source>
</reference>
<dbReference type="InterPro" id="IPR012893">
    <property type="entry name" value="HipA-like_C"/>
</dbReference>
<dbReference type="AlphaFoldDB" id="A0A1G5W679"/>
<dbReference type="OrthoDB" id="9805913at2"/>
<evidence type="ECO:0000259" key="5">
    <source>
        <dbReference type="Pfam" id="PF13657"/>
    </source>
</evidence>
<dbReference type="InterPro" id="IPR017508">
    <property type="entry name" value="HipA_N1"/>
</dbReference>
<dbReference type="GO" id="GO:0004674">
    <property type="term" value="F:protein serine/threonine kinase activity"/>
    <property type="evidence" value="ECO:0007669"/>
    <property type="project" value="TreeGrafter"/>
</dbReference>
<keyword evidence="7" id="KW-1185">Reference proteome</keyword>
<organism evidence="6 7">
    <name type="scientific">Algoriphagus alkaliphilus</name>
    <dbReference type="NCBI Taxonomy" id="279824"/>
    <lineage>
        <taxon>Bacteria</taxon>
        <taxon>Pseudomonadati</taxon>
        <taxon>Bacteroidota</taxon>
        <taxon>Cytophagia</taxon>
        <taxon>Cytophagales</taxon>
        <taxon>Cyclobacteriaceae</taxon>
        <taxon>Algoriphagus</taxon>
    </lineage>
</organism>
<gene>
    <name evidence="6" type="ORF">SAMN03080617_00945</name>
</gene>
<dbReference type="Pfam" id="PF13657">
    <property type="entry name" value="Couple_hipA"/>
    <property type="match status" value="1"/>
</dbReference>
<keyword evidence="2" id="KW-0808">Transferase</keyword>
<dbReference type="Gene3D" id="1.10.1070.20">
    <property type="match status" value="1"/>
</dbReference>
<keyword evidence="3 6" id="KW-0418">Kinase</keyword>